<keyword evidence="1" id="KW-0175">Coiled coil</keyword>
<feature type="non-terminal residue" evidence="3">
    <location>
        <position position="3198"/>
    </location>
</feature>
<evidence type="ECO:0008006" key="5">
    <source>
        <dbReference type="Google" id="ProtNLM"/>
    </source>
</evidence>
<feature type="compositionally biased region" description="Low complexity" evidence="2">
    <location>
        <begin position="3058"/>
        <end position="3077"/>
    </location>
</feature>
<feature type="region of interest" description="Disordered" evidence="2">
    <location>
        <begin position="1774"/>
        <end position="1811"/>
    </location>
</feature>
<feature type="compositionally biased region" description="Polar residues" evidence="2">
    <location>
        <begin position="1937"/>
        <end position="1948"/>
    </location>
</feature>
<feature type="compositionally biased region" description="Pro residues" evidence="2">
    <location>
        <begin position="2978"/>
        <end position="2997"/>
    </location>
</feature>
<feature type="compositionally biased region" description="Low complexity" evidence="2">
    <location>
        <begin position="3022"/>
        <end position="3033"/>
    </location>
</feature>
<feature type="region of interest" description="Disordered" evidence="2">
    <location>
        <begin position="2459"/>
        <end position="2482"/>
    </location>
</feature>
<feature type="compositionally biased region" description="Basic and acidic residues" evidence="2">
    <location>
        <begin position="1119"/>
        <end position="1130"/>
    </location>
</feature>
<evidence type="ECO:0000256" key="1">
    <source>
        <dbReference type="SAM" id="Coils"/>
    </source>
</evidence>
<feature type="compositionally biased region" description="Polar residues" evidence="2">
    <location>
        <begin position="1698"/>
        <end position="1716"/>
    </location>
</feature>
<feature type="compositionally biased region" description="Polar residues" evidence="2">
    <location>
        <begin position="1786"/>
        <end position="1798"/>
    </location>
</feature>
<feature type="region of interest" description="Disordered" evidence="2">
    <location>
        <begin position="2635"/>
        <end position="2686"/>
    </location>
</feature>
<feature type="region of interest" description="Disordered" evidence="2">
    <location>
        <begin position="2973"/>
        <end position="3198"/>
    </location>
</feature>
<feature type="compositionally biased region" description="Polar residues" evidence="2">
    <location>
        <begin position="2459"/>
        <end position="2469"/>
    </location>
</feature>
<feature type="region of interest" description="Disordered" evidence="2">
    <location>
        <begin position="2064"/>
        <end position="2146"/>
    </location>
</feature>
<evidence type="ECO:0000256" key="2">
    <source>
        <dbReference type="SAM" id="MobiDB-lite"/>
    </source>
</evidence>
<feature type="region of interest" description="Disordered" evidence="2">
    <location>
        <begin position="1091"/>
        <end position="1193"/>
    </location>
</feature>
<feature type="compositionally biased region" description="Low complexity" evidence="2">
    <location>
        <begin position="175"/>
        <end position="187"/>
    </location>
</feature>
<evidence type="ECO:0000313" key="4">
    <source>
        <dbReference type="Proteomes" id="UP000033393"/>
    </source>
</evidence>
<dbReference type="Proteomes" id="UP000033393">
    <property type="component" value="Unassembled WGS sequence"/>
</dbReference>
<feature type="region of interest" description="Disordered" evidence="2">
    <location>
        <begin position="1697"/>
        <end position="1716"/>
    </location>
</feature>
<feature type="compositionally biased region" description="Low complexity" evidence="2">
    <location>
        <begin position="1057"/>
        <end position="1068"/>
    </location>
</feature>
<dbReference type="PANTHER" id="PTHR34491:SF74">
    <property type="entry name" value="DUF4456 DOMAIN-CONTAINING PROTEIN"/>
    <property type="match status" value="1"/>
</dbReference>
<feature type="coiled-coil region" evidence="1">
    <location>
        <begin position="2860"/>
        <end position="2957"/>
    </location>
</feature>
<dbReference type="EMBL" id="JYJG01000356">
    <property type="protein sequence ID" value="KJK42346.1"/>
    <property type="molecule type" value="Genomic_DNA"/>
</dbReference>
<feature type="compositionally biased region" description="Acidic residues" evidence="2">
    <location>
        <begin position="262"/>
        <end position="278"/>
    </location>
</feature>
<feature type="compositionally biased region" description="Basic and acidic residues" evidence="2">
    <location>
        <begin position="3173"/>
        <end position="3188"/>
    </location>
</feature>
<proteinExistence type="predicted"/>
<feature type="compositionally biased region" description="Polar residues" evidence="2">
    <location>
        <begin position="762"/>
        <end position="771"/>
    </location>
</feature>
<reference evidence="3 4" key="1">
    <citation type="submission" date="2015-02" db="EMBL/GenBank/DDBJ databases">
        <authorList>
            <person name="Ju K.-S."/>
            <person name="Doroghazi J.R."/>
            <person name="Metcalf W."/>
        </authorList>
    </citation>
    <scope>NUCLEOTIDE SEQUENCE [LARGE SCALE GENOMIC DNA]</scope>
    <source>
        <strain evidence="3 4">NRRL B-16140</strain>
    </source>
</reference>
<feature type="coiled-coil region" evidence="1">
    <location>
        <begin position="2738"/>
        <end position="2779"/>
    </location>
</feature>
<feature type="region of interest" description="Disordered" evidence="2">
    <location>
        <begin position="871"/>
        <end position="915"/>
    </location>
</feature>
<feature type="compositionally biased region" description="Low complexity" evidence="2">
    <location>
        <begin position="3094"/>
        <end position="3108"/>
    </location>
</feature>
<keyword evidence="4" id="KW-1185">Reference proteome</keyword>
<feature type="compositionally biased region" description="Polar residues" evidence="2">
    <location>
        <begin position="3189"/>
        <end position="3198"/>
    </location>
</feature>
<feature type="coiled-coil region" evidence="1">
    <location>
        <begin position="659"/>
        <end position="686"/>
    </location>
</feature>
<feature type="compositionally biased region" description="Pro residues" evidence="2">
    <location>
        <begin position="157"/>
        <end position="174"/>
    </location>
</feature>
<accession>A0A0F0GIM1</accession>
<feature type="compositionally biased region" description="Low complexity" evidence="2">
    <location>
        <begin position="2998"/>
        <end position="3014"/>
    </location>
</feature>
<evidence type="ECO:0000313" key="3">
    <source>
        <dbReference type="EMBL" id="KJK42346.1"/>
    </source>
</evidence>
<feature type="region of interest" description="Disordered" evidence="2">
    <location>
        <begin position="758"/>
        <end position="780"/>
    </location>
</feature>
<gene>
    <name evidence="3" type="ORF">UK23_37605</name>
</gene>
<feature type="compositionally biased region" description="Basic and acidic residues" evidence="2">
    <location>
        <begin position="3144"/>
        <end position="3163"/>
    </location>
</feature>
<dbReference type="PATRIC" id="fig|68170.10.peg.9803"/>
<feature type="region of interest" description="Disordered" evidence="2">
    <location>
        <begin position="1015"/>
        <end position="1072"/>
    </location>
</feature>
<name>A0A0F0GIM1_LENAE</name>
<feature type="compositionally biased region" description="Basic and acidic residues" evidence="2">
    <location>
        <begin position="189"/>
        <end position="204"/>
    </location>
</feature>
<comment type="caution">
    <text evidence="3">The sequence shown here is derived from an EMBL/GenBank/DDBJ whole genome shotgun (WGS) entry which is preliminary data.</text>
</comment>
<sequence>VKVHIDPAANADPDVVQQVKDNAANGVNSLLNQGFRLPSGDQFHLNLEFTNNPADAHTTIKVDPDNPNVDQTHWNPDTSPEVLAHETLHYLGIPDEYKDTSRVFQQHDTNSGVHQNDGGMMGTDVHLDDPGIRPRHLWLIERTANSQVMVPDTRIEPPGPATVPPPPGWTPRPAPETNTGTNTTPTPDTRPDTRPDADTRPMPDKHKHGWDSDSDVETGPEQNKRPKHQGGPFDPTPYDPGAGPSNAGQSTVDTGAPMDVDSQADGDVDMDAQSDTDSQVEDLTNAFGDLQLDGVSYNKAFEDLGKDGVDLPTKDNYLAKLKESVEENKPPSFVVNMIVNHNQLGEINSVIDAITADAGPKAKDMVFVVGVNGREGSNGTMASDIETANNSVANRKEPIALVPLPEVKKNESFPFGKMRNETMHNPATTFAVGALNGKGTHPYISFQDFDSGSRRVPSPDGAPPKDIFNHFTESLNPPGMAPLRPLLYSGGYRVGDPDALINDTQQRIDNERAKINAKDKKTDKDTKKLESLNKAEKELSKPEEFVKRFEQAMRDDMDARSRQKDSAPMLPYSPEPNLFMDANVAVVDPDVKFGPGGNEFGDLSKSINKFAGNEIVDIHTKQLPPPPKPNESLADAKAKLEADIKAQGGTPSPSQAKTLESLDAGIKKVEQDIANLRAEVDARVKEINPNAPQADIDALVDAMINKDAVDSGIDVDLKNNTNPLRGETFSTDFVNGAVATDLSRLALGFAESAGTKWPQSHHALTNPTSRMYSGPTPDLDRAAKADVSGAKIRDEFTEKFDRKGNPKADNKSHAEREAQQVIEHKYDYDPETGVSTRTETTGGWTPSKLDALHLGWEDKNSLDGGISAPVDGHGHIGIDPEVDTSTVYPPPLPKDSKGKRPDKKESDVPHIDPSTKQHKMAAMLNLAMSSNPSNVTRMFGTLEAGVLPVAADPRPDGIYNAAHDALGGKSAADLRAGAVQNGWTASPAITKQIAQFRQEHGLENGHIVNAMIEPGPAPKTELPASFRPNSGDVAVDNSLEDPDAGPITPAEADTHAQENAAEQQAENAKQAKAEELAAKLLATELGRPIKIHGPDGDVQTIKPFFEPAPEITPTSKPAEVNKAKKWKEPKFGPALELDARPNPNGKTTYTPHTPANDPGEGSSRGATRGAPPRPETQTRPAPPNPVVPMVTLAPQPVGQVPGTNLPSFFQDNKALGSITPTNVRDADAVVGEIQGLKPDDRTRIKDALENDFETFLGTGRNFQVKIGNAWFEANVRAEMQADANTAVTDAADTKVDKNFQAAAASTTTNTIATSNDVGGSATAGVAMGPYGSLGGKAALATPAVSQATTNTITEQRAIKSDGGSKQVTVPVTYAIIVTDAGGTPAQFAAHSSDVTLQVPADLSTIVDSGKTSDVVTPTDADWGTKVENAVPEAVTVKDSGKAFTDVAAKLHPSITKVGSPGREVLQNFLSPTSIRNNLPAMLGGFVTSPDLISPHASKGGAVQMSATLKDAKLVGTHDKAALDLKDTSAWGSSVSAATKTGFDVTGGFGGNIGVPGKVGGTVGATLNYSARTAEGVSAGSSTNRKTGIGVKNETGLYEVTAEVEVRTPSGDSVKMEVTTHMRMGLNEAGAAGLPTPDGSRNTITDPATADTKYLPPYLADTLAAGNAKVGEFVPAAKVQSQVEGALRDLPGFKKFLPQWNNPDANPRSSKGQSFSDVAEQLANQRKLTANLSPAALKANMDSLLGPGVQVQLKNSGKTTNTYVNVTVKAKVSNPKHLGQADARPVSDSTTTGPKLDSSTTTTKGWTGGVQGRVNIPVKTGVASLTPMPQVGASYSHSWADKTSAGPAVSSTASTPGSPDAQVFQQDVEFEVEITTFTRPRTWVRNIVPGAPGFHSPEVKTVAKTGAGLDKIDGKVNLWVSDGSTLKTDPGDGFTPGDPQSTKIDNSPTVKDLLNPKDPRPKSPEFLNVEAVANTTELRDQAIDALNRAANGDSALTTPGTASRAQIDKMFTPENIKANLQRLIETGVQEQGLKYDRRVTDRSGAIGMSVKLGDAKLVSISDTTGADNSVSGGYKAGESSTTSRSVDLTAGINVPVRPNVTPPPAGTPSQPSGSGGAAVTGKVTPWSDTRTESNEIGGNVDRGKTTPGDARTVLVQIDAEFTIVGESRAGNFVHGGTPNAEGVTVNMPKSVFVRVSEDVARDLGVLPKVESTVPKPDFPKMAPPSTVAVGEPGALGLSTVESVPNLSGVVNDLTSQLSTNTKKFGSDALIPDSVLKDSMSNLQRIVDLNSPASVKAMIDSALDGGVPLLVHQPGTFGKDSYQVTLRAKAGEPTFNQVVNDGVDMTHNNGGSRKESAGQGRGSGWGVGVRAPGLAAPGSANPNVSGTAGGAVGVNIGGSKSSSVTTSVNEAFSSTRTASGPAAQYTVPVEFELVVEKGSKEIAKARSGDQEMVVRTHADNQKVSQPTTGHGNPQPYMSAASKRGSEFGTPEATFAFQQDSRATQLPPTASVENLRGAQDLRDAAVKALTEAGAGKGLTGKGTGSLNSLLATLSPENLQPHLPSMLSGSLDVPGLKEAALTFGKDADVKVYAKLVNPQLGSLSDSVKIETPLTTKTTETSSEAKKSDTADVSVGLAQGSAAVKQGDPKDTVNFGTGGLEARHAGEDSSAVSGGPAQAEGGNIKPTDTPRTGLVQFDVEYRVVATIGGKTGVVDLTVPGSAGVRMPSAEVETVLDHQLGDSLKDAQTEVKKAADDWRTAEKEVEAARHEAQDAINEAAAVLARTDQPVGDAATALNTAIDAHLDAEAKLPALETAAAGTQAEVANTRARIQELNPQITSLSQDALSTKDALDDAQINGAPQAELDRLGQEADTAHNALTDAQQQLTEAHADLDAQRKAAADARAELQAQQQVVAQADKARADAEAAHQKLVDERAAAEKAITDAETKLDDARRTADAKQQEWWNAKAKVDNEIDSFNAAAQSPPPGDPSSPASPTPPPVPPKDSATTSDTSAGTSTTPQTPPPAAPNDTSASTSTTPQTPPPVPPKDGDTSTQTPPVKDADSTTADTNASTSATTNADTTSGVDQKPLPPLPPHTEPAVAESSRSGAEASGSHPAPPPAPPAPPLPDSDTKSSTVRSGGAPPAMPTTFDHRGKDVLTDESWRHEPAKTADWFAPSDPADRSTWADRRDDKNVRTVNQTVHDV</sequence>
<protein>
    <recommendedName>
        <fullName evidence="5">Tox-PL domain-containing protein</fullName>
    </recommendedName>
</protein>
<feature type="compositionally biased region" description="Pro residues" evidence="2">
    <location>
        <begin position="3110"/>
        <end position="3122"/>
    </location>
</feature>
<feature type="region of interest" description="Disordered" evidence="2">
    <location>
        <begin position="796"/>
        <end position="817"/>
    </location>
</feature>
<feature type="region of interest" description="Disordered" evidence="2">
    <location>
        <begin position="1837"/>
        <end position="1859"/>
    </location>
</feature>
<feature type="compositionally biased region" description="Basic and acidic residues" evidence="2">
    <location>
        <begin position="894"/>
        <end position="915"/>
    </location>
</feature>
<organism evidence="3 4">
    <name type="scientific">Lentzea aerocolonigenes</name>
    <name type="common">Lechevalieria aerocolonigenes</name>
    <name type="synonym">Saccharothrix aerocolonigenes</name>
    <dbReference type="NCBI Taxonomy" id="68170"/>
    <lineage>
        <taxon>Bacteria</taxon>
        <taxon>Bacillati</taxon>
        <taxon>Actinomycetota</taxon>
        <taxon>Actinomycetes</taxon>
        <taxon>Pseudonocardiales</taxon>
        <taxon>Pseudonocardiaceae</taxon>
        <taxon>Lentzea</taxon>
    </lineage>
</organism>
<feature type="non-terminal residue" evidence="3">
    <location>
        <position position="1"/>
    </location>
</feature>
<feature type="region of interest" description="Disordered" evidence="2">
    <location>
        <begin position="1926"/>
        <end position="1963"/>
    </location>
</feature>
<feature type="region of interest" description="Disordered" evidence="2">
    <location>
        <begin position="149"/>
        <end position="278"/>
    </location>
</feature>
<feature type="compositionally biased region" description="Polar residues" evidence="2">
    <location>
        <begin position="1144"/>
        <end position="1153"/>
    </location>
</feature>
<dbReference type="PANTHER" id="PTHR34491">
    <property type="entry name" value="A-TYPE INCLUSION PROTEIN, PUTATIVE-RELATED"/>
    <property type="match status" value="1"/>
</dbReference>
<dbReference type="eggNOG" id="COG2268">
    <property type="taxonomic scope" value="Bacteria"/>
</dbReference>
<feature type="compositionally biased region" description="Basic and acidic residues" evidence="2">
    <location>
        <begin position="1953"/>
        <end position="1962"/>
    </location>
</feature>